<organism evidence="3 4">
    <name type="scientific">Vibrio anguillarum</name>
    <name type="common">Listonella anguillarum</name>
    <dbReference type="NCBI Taxonomy" id="55601"/>
    <lineage>
        <taxon>Bacteria</taxon>
        <taxon>Pseudomonadati</taxon>
        <taxon>Pseudomonadota</taxon>
        <taxon>Gammaproteobacteria</taxon>
        <taxon>Vibrionales</taxon>
        <taxon>Vibrionaceae</taxon>
        <taxon>Vibrio</taxon>
    </lineage>
</organism>
<dbReference type="OrthoDB" id="5896938at2"/>
<dbReference type="InterPro" id="IPR019731">
    <property type="entry name" value="DUF2607"/>
</dbReference>
<dbReference type="Pfam" id="PF10795">
    <property type="entry name" value="DUF2607"/>
    <property type="match status" value="1"/>
</dbReference>
<comment type="caution">
    <text evidence="3">The sequence shown here is derived from an EMBL/GenBank/DDBJ whole genome shotgun (WGS) entry which is preliminary data.</text>
</comment>
<dbReference type="OMA" id="FANAHHG"/>
<dbReference type="EMBL" id="SCLC01000005">
    <property type="protein sequence ID" value="MBF4434508.1"/>
    <property type="molecule type" value="Genomic_DNA"/>
</dbReference>
<reference evidence="3 4" key="1">
    <citation type="journal article" date="2017" name="J. Fish Dis.">
        <title>Comparative assessment of Vibrio virulence in marine fish larvae.</title>
        <authorList>
            <person name="Ronneseth A."/>
            <person name="Castillo D."/>
            <person name="D'Alvise P."/>
            <person name="Tonnesen O."/>
            <person name="Haugland G."/>
            <person name="Grotkjaer T."/>
            <person name="Engell-Sorensen K."/>
            <person name="Norremark L."/>
            <person name="Bergh O."/>
            <person name="Wergeland H.I."/>
            <person name="Gram L."/>
        </authorList>
    </citation>
    <scope>NUCLEOTIDE SEQUENCE [LARGE SCALE GENOMIC DNA]</scope>
    <source>
        <strain evidence="3 4">90-11-286</strain>
    </source>
</reference>
<accession>A0A221WWF2</accession>
<dbReference type="AlphaFoldDB" id="A0A221WWF2"/>
<protein>
    <submittedName>
        <fullName evidence="3">DUF2607 domain-containing protein</fullName>
    </submittedName>
</protein>
<dbReference type="EMBL" id="RDOM01000013">
    <property type="protein sequence ID" value="MBF4272057.1"/>
    <property type="molecule type" value="Genomic_DNA"/>
</dbReference>
<gene>
    <name evidence="1" type="ORF">EAY07_08320</name>
    <name evidence="2" type="ORF">ERJ77_08310</name>
    <name evidence="3" type="ORF">PL14_08290</name>
</gene>
<evidence type="ECO:0000313" key="5">
    <source>
        <dbReference type="Proteomes" id="UP000722957"/>
    </source>
</evidence>
<dbReference type="Proteomes" id="UP000786185">
    <property type="component" value="Unassembled WGS sequence"/>
</dbReference>
<dbReference type="RefSeq" id="WP_080569481.1">
    <property type="nucleotide sequence ID" value="NZ_CP011464.1"/>
</dbReference>
<name>A0A221WWF2_VIBAN</name>
<dbReference type="Proteomes" id="UP000078309">
    <property type="component" value="Unassembled WGS sequence"/>
</dbReference>
<evidence type="ECO:0000313" key="4">
    <source>
        <dbReference type="Proteomes" id="UP000078309"/>
    </source>
</evidence>
<proteinExistence type="predicted"/>
<dbReference type="EMBL" id="JAHGUI010000028">
    <property type="protein sequence ID" value="MBT2918685.1"/>
    <property type="molecule type" value="Genomic_DNA"/>
</dbReference>
<dbReference type="Proteomes" id="UP000722957">
    <property type="component" value="Unassembled WGS sequence"/>
</dbReference>
<reference evidence="3" key="3">
    <citation type="submission" date="2021-05" db="EMBL/GenBank/DDBJ databases">
        <authorList>
            <person name="Kalatzis P.G."/>
            <person name="Castillo D."/>
            <person name="D'Alvise P."/>
            <person name="Middelboe M."/>
            <person name="Gram L."/>
        </authorList>
    </citation>
    <scope>NUCLEOTIDE SEQUENCE</scope>
    <source>
        <strain evidence="3">90-11-286</strain>
    </source>
</reference>
<evidence type="ECO:0000313" key="1">
    <source>
        <dbReference type="EMBL" id="MBF4272057.1"/>
    </source>
</evidence>
<reference evidence="1 5" key="2">
    <citation type="journal article" date="2021" name="PeerJ">
        <title>Analysis of 44 Vibrio anguillarum genomes reveals high genetic diversity.</title>
        <authorList>
            <person name="Hansen M.J."/>
            <person name="Dalsgaard I."/>
        </authorList>
    </citation>
    <scope>NUCLEOTIDE SEQUENCE</scope>
    <source>
        <strain evidence="1 5">17-16730-2A</strain>
        <strain evidence="2">850617-1/1</strain>
    </source>
</reference>
<sequence>MFTRLRCPHYRAQSIALCAMLLMLWLNVAYVDHHLDTNPAHHAQHHCQLFSGFQNGLSSALPILPVISGSEIRSSVEKTQRRPSVHYAYLARSPPHF</sequence>
<evidence type="ECO:0000313" key="3">
    <source>
        <dbReference type="EMBL" id="MBT2918685.1"/>
    </source>
</evidence>
<evidence type="ECO:0000313" key="2">
    <source>
        <dbReference type="EMBL" id="MBF4434508.1"/>
    </source>
</evidence>